<keyword evidence="9" id="KW-1185">Reference proteome</keyword>
<dbReference type="PANTHER" id="PTHR33021">
    <property type="entry name" value="BLUE COPPER PROTEIN"/>
    <property type="match status" value="1"/>
</dbReference>
<dbReference type="Proteomes" id="UP000298416">
    <property type="component" value="Unassembled WGS sequence"/>
</dbReference>
<dbReference type="PROSITE" id="PS51485">
    <property type="entry name" value="PHYTOCYANIN"/>
    <property type="match status" value="1"/>
</dbReference>
<proteinExistence type="predicted"/>
<dbReference type="EMBL" id="PNBA02000012">
    <property type="protein sequence ID" value="KAG6406816.1"/>
    <property type="molecule type" value="Genomic_DNA"/>
</dbReference>
<name>A0A8X8X7M3_SALSN</name>
<dbReference type="PANTHER" id="PTHR33021:SF424">
    <property type="entry name" value="BASIC BLUE PROTEIN"/>
    <property type="match status" value="1"/>
</dbReference>
<dbReference type="CDD" id="cd11013">
    <property type="entry name" value="Plantacyanin"/>
    <property type="match status" value="1"/>
</dbReference>
<evidence type="ECO:0000256" key="3">
    <source>
        <dbReference type="ARBA" id="ARBA00023157"/>
    </source>
</evidence>
<keyword evidence="1" id="KW-0479">Metal-binding</keyword>
<dbReference type="InterPro" id="IPR008972">
    <property type="entry name" value="Cupredoxin"/>
</dbReference>
<organism evidence="8">
    <name type="scientific">Salvia splendens</name>
    <name type="common">Scarlet sage</name>
    <dbReference type="NCBI Taxonomy" id="180675"/>
    <lineage>
        <taxon>Eukaryota</taxon>
        <taxon>Viridiplantae</taxon>
        <taxon>Streptophyta</taxon>
        <taxon>Embryophyta</taxon>
        <taxon>Tracheophyta</taxon>
        <taxon>Spermatophyta</taxon>
        <taxon>Magnoliopsida</taxon>
        <taxon>eudicotyledons</taxon>
        <taxon>Gunneridae</taxon>
        <taxon>Pentapetalae</taxon>
        <taxon>asterids</taxon>
        <taxon>lamiids</taxon>
        <taxon>Lamiales</taxon>
        <taxon>Lamiaceae</taxon>
        <taxon>Nepetoideae</taxon>
        <taxon>Mentheae</taxon>
        <taxon>Salviinae</taxon>
        <taxon>Salvia</taxon>
        <taxon>Salvia subgen. Calosphace</taxon>
        <taxon>core Calosphace</taxon>
    </lineage>
</organism>
<evidence type="ECO:0000256" key="4">
    <source>
        <dbReference type="ARBA" id="ARBA00071970"/>
    </source>
</evidence>
<dbReference type="Gene3D" id="2.60.40.420">
    <property type="entry name" value="Cupredoxins - blue copper proteins"/>
    <property type="match status" value="1"/>
</dbReference>
<keyword evidence="6" id="KW-0732">Signal</keyword>
<protein>
    <recommendedName>
        <fullName evidence="4">Basic blue protein</fullName>
    </recommendedName>
    <alternativeName>
        <fullName evidence="5">Plantacyanin</fullName>
    </alternativeName>
</protein>
<reference evidence="8" key="1">
    <citation type="submission" date="2018-01" db="EMBL/GenBank/DDBJ databases">
        <authorList>
            <person name="Mao J.F."/>
        </authorList>
    </citation>
    <scope>NUCLEOTIDE SEQUENCE</scope>
    <source>
        <strain evidence="8">Huo1</strain>
        <tissue evidence="8">Leaf</tissue>
    </source>
</reference>
<feature type="domain" description="Phytocyanin" evidence="7">
    <location>
        <begin position="23"/>
        <end position="118"/>
    </location>
</feature>
<evidence type="ECO:0000256" key="6">
    <source>
        <dbReference type="SAM" id="SignalP"/>
    </source>
</evidence>
<dbReference type="GO" id="GO:0046872">
    <property type="term" value="F:metal ion binding"/>
    <property type="evidence" value="ECO:0007669"/>
    <property type="project" value="UniProtKB-KW"/>
</dbReference>
<evidence type="ECO:0000259" key="7">
    <source>
        <dbReference type="PROSITE" id="PS51485"/>
    </source>
</evidence>
<dbReference type="AlphaFoldDB" id="A0A8X8X7M3"/>
<keyword evidence="3" id="KW-1015">Disulfide bond</keyword>
<accession>A0A8X8X7M3</accession>
<dbReference type="GO" id="GO:0005886">
    <property type="term" value="C:plasma membrane"/>
    <property type="evidence" value="ECO:0007669"/>
    <property type="project" value="TreeGrafter"/>
</dbReference>
<dbReference type="InterPro" id="IPR041844">
    <property type="entry name" value="Plantacyanin"/>
</dbReference>
<feature type="signal peptide" evidence="6">
    <location>
        <begin position="1"/>
        <end position="22"/>
    </location>
</feature>
<comment type="caution">
    <text evidence="8">The sequence shown here is derived from an EMBL/GenBank/DDBJ whole genome shotgun (WGS) entry which is preliminary data.</text>
</comment>
<dbReference type="InterPro" id="IPR003245">
    <property type="entry name" value="Phytocyanin_dom"/>
</dbReference>
<dbReference type="OrthoDB" id="2011645at2759"/>
<evidence type="ECO:0000313" key="9">
    <source>
        <dbReference type="Proteomes" id="UP000298416"/>
    </source>
</evidence>
<dbReference type="Pfam" id="PF02298">
    <property type="entry name" value="Cu_bind_like"/>
    <property type="match status" value="1"/>
</dbReference>
<dbReference type="SUPFAM" id="SSF49503">
    <property type="entry name" value="Cupredoxins"/>
    <property type="match status" value="1"/>
</dbReference>
<sequence>MNSIVAGIVLLSVLLHSNPAFATSYTVGDGSGWKFNVAGWENGKKFKAGDTLVFKYAPGAHNVVVVDKASYDACVVPGNAKTFASGNDVVTLGKGPNYFICGFPQHCEFGMKIAANAA</sequence>
<gene>
    <name evidence="8" type="ORF">SASPL_134427</name>
</gene>
<feature type="chain" id="PRO_5036480103" description="Basic blue protein" evidence="6">
    <location>
        <begin position="23"/>
        <end position="118"/>
    </location>
</feature>
<evidence type="ECO:0000256" key="5">
    <source>
        <dbReference type="ARBA" id="ARBA00082491"/>
    </source>
</evidence>
<keyword evidence="2" id="KW-0186">Copper</keyword>
<dbReference type="FunFam" id="2.60.40.420:FF:000013">
    <property type="entry name" value="basic blue protein-like"/>
    <property type="match status" value="1"/>
</dbReference>
<reference evidence="8" key="2">
    <citation type="submission" date="2020-08" db="EMBL/GenBank/DDBJ databases">
        <title>Plant Genome Project.</title>
        <authorList>
            <person name="Zhang R.-G."/>
        </authorList>
    </citation>
    <scope>NUCLEOTIDE SEQUENCE</scope>
    <source>
        <strain evidence="8">Huo1</strain>
        <tissue evidence="8">Leaf</tissue>
    </source>
</reference>
<dbReference type="GO" id="GO:0009055">
    <property type="term" value="F:electron transfer activity"/>
    <property type="evidence" value="ECO:0007669"/>
    <property type="project" value="InterPro"/>
</dbReference>
<evidence type="ECO:0000256" key="1">
    <source>
        <dbReference type="ARBA" id="ARBA00022723"/>
    </source>
</evidence>
<dbReference type="InterPro" id="IPR039391">
    <property type="entry name" value="Phytocyanin-like"/>
</dbReference>
<evidence type="ECO:0000313" key="8">
    <source>
        <dbReference type="EMBL" id="KAG6406816.1"/>
    </source>
</evidence>
<evidence type="ECO:0000256" key="2">
    <source>
        <dbReference type="ARBA" id="ARBA00023008"/>
    </source>
</evidence>